<comment type="caution">
    <text evidence="2">The sequence shown here is derived from an EMBL/GenBank/DDBJ whole genome shotgun (WGS) entry which is preliminary data.</text>
</comment>
<keyword evidence="3" id="KW-1185">Reference proteome</keyword>
<dbReference type="InterPro" id="IPR026960">
    <property type="entry name" value="RVT-Znf"/>
</dbReference>
<dbReference type="PANTHER" id="PTHR33116:SF78">
    <property type="entry name" value="OS12G0587133 PROTEIN"/>
    <property type="match status" value="1"/>
</dbReference>
<gene>
    <name evidence="2" type="ORF">Cgig2_001604</name>
</gene>
<dbReference type="EMBL" id="JAKOGI010000195">
    <property type="protein sequence ID" value="KAJ8440269.1"/>
    <property type="molecule type" value="Genomic_DNA"/>
</dbReference>
<dbReference type="PANTHER" id="PTHR33116">
    <property type="entry name" value="REVERSE TRANSCRIPTASE ZINC-BINDING DOMAIN-CONTAINING PROTEIN-RELATED-RELATED"/>
    <property type="match status" value="1"/>
</dbReference>
<accession>A0A9Q1KB62</accession>
<protein>
    <recommendedName>
        <fullName evidence="1">Reverse transcriptase zinc-binding domain-containing protein</fullName>
    </recommendedName>
</protein>
<proteinExistence type="predicted"/>
<dbReference type="OrthoDB" id="649363at2759"/>
<evidence type="ECO:0000259" key="1">
    <source>
        <dbReference type="Pfam" id="PF13966"/>
    </source>
</evidence>
<dbReference type="AlphaFoldDB" id="A0A9Q1KB62"/>
<evidence type="ECO:0000313" key="2">
    <source>
        <dbReference type="EMBL" id="KAJ8440269.1"/>
    </source>
</evidence>
<dbReference type="Proteomes" id="UP001153076">
    <property type="component" value="Unassembled WGS sequence"/>
</dbReference>
<feature type="domain" description="Reverse transcriptase zinc-binding" evidence="1">
    <location>
        <begin position="355"/>
        <end position="441"/>
    </location>
</feature>
<name>A0A9Q1KB62_9CARY</name>
<evidence type="ECO:0000313" key="3">
    <source>
        <dbReference type="Proteomes" id="UP001153076"/>
    </source>
</evidence>
<reference evidence="2" key="1">
    <citation type="submission" date="2022-04" db="EMBL/GenBank/DDBJ databases">
        <title>Carnegiea gigantea Genome sequencing and assembly v2.</title>
        <authorList>
            <person name="Copetti D."/>
            <person name="Sanderson M.J."/>
            <person name="Burquez A."/>
            <person name="Wojciechowski M.F."/>
        </authorList>
    </citation>
    <scope>NUCLEOTIDE SEQUENCE</scope>
    <source>
        <strain evidence="2">SGP5-SGP5p</strain>
        <tissue evidence="2">Aerial part</tissue>
    </source>
</reference>
<organism evidence="2 3">
    <name type="scientific">Carnegiea gigantea</name>
    <dbReference type="NCBI Taxonomy" id="171969"/>
    <lineage>
        <taxon>Eukaryota</taxon>
        <taxon>Viridiplantae</taxon>
        <taxon>Streptophyta</taxon>
        <taxon>Embryophyta</taxon>
        <taxon>Tracheophyta</taxon>
        <taxon>Spermatophyta</taxon>
        <taxon>Magnoliopsida</taxon>
        <taxon>eudicotyledons</taxon>
        <taxon>Gunneridae</taxon>
        <taxon>Pentapetalae</taxon>
        <taxon>Caryophyllales</taxon>
        <taxon>Cactineae</taxon>
        <taxon>Cactaceae</taxon>
        <taxon>Cactoideae</taxon>
        <taxon>Echinocereeae</taxon>
        <taxon>Carnegiea</taxon>
    </lineage>
</organism>
<sequence length="474" mass="54724">MVDQPVPGMVKKEQIDYSPIASWRTSTLFGSFFAIILMTNSIDIKILVWNTQGAKSREFLYTLKEHVRMQRPQIIALLETHWFSRNSAVLDATTPLNVALDELAKQLSNWNKEIFDRVDKHLIGWRTKCLSLVGGTTLIKATLTTIPAYAMQTCRVLRAICDELDRKVRCFLWAGTNTECKPHLVAWATVTRPLEEGGLGIRAMRDLNSASMAKLGWRMIHEPKSLWAKILRHKYCRGRTGIHAIAPGQRPSNVWKALVRDLRTHSIGDGKQTLFWTQRWVTGWLLVEVAVRPVPIEDQQIMVADYWEPNSRWRWEDFADLILEEVHVQIAAYQAYPNTGIHDKPFWGKTSSGTFTIKSTINLIREDTPPMRHDIWSTIWRIKAPQRMKMFLWLVLHGAVVTNANKVRRGFSSNANCVTYQDIEEDITHVLHSCKIAREVWDYFEQADQGMHDLRLELVEWIKLNIGYKASDLH</sequence>
<dbReference type="Pfam" id="PF13966">
    <property type="entry name" value="zf-RVT"/>
    <property type="match status" value="1"/>
</dbReference>